<dbReference type="RefSeq" id="WP_258210833.1">
    <property type="nucleotide sequence ID" value="NZ_CP102734.1"/>
</dbReference>
<evidence type="ECO:0000313" key="2">
    <source>
        <dbReference type="EMBL" id="UVD81659.1"/>
    </source>
</evidence>
<evidence type="ECO:0000256" key="1">
    <source>
        <dbReference type="SAM" id="Phobius"/>
    </source>
</evidence>
<feature type="transmembrane region" description="Helical" evidence="1">
    <location>
        <begin position="339"/>
        <end position="359"/>
    </location>
</feature>
<keyword evidence="1" id="KW-0472">Membrane</keyword>
<feature type="transmembrane region" description="Helical" evidence="1">
    <location>
        <begin position="80"/>
        <end position="101"/>
    </location>
</feature>
<sequence length="457" mass="54200">MKLFYLAFTLVVLMTLENFFFWKDGISIQRLFQSTSNQTLYLNFTIIARSTFLILTCLFLFFGIFSIITKKWIKDRTKYFWLFVYSTYLLANIVIYFIYHTKEIQNVFYLSFNLLILFFINLIYAIHMFVIQKKINPLDKNVIWPLYLTYIFRFLWLVVFYVLFAIIAFGSASIKDSFYENFLIKFFNELLIGAREFKNAFIIFLFLLLIVFGLISSSFEYWFNIHVTKNKIKSNEIFYWMSSIFFLGAFAFFVKQAAGEFIPWDSTFGIETNYLSLYIFIAINIIVLTTIITLKFLAKRNFKIRKFFKNKYLIYWILLLIWIANLINSLFNVNTSENFKIIAVNFASSIIVYFLLFIWQKEKTTLRQLNVLSIIFITISLMSIVIGFNNYLLVNKNYLSINIYSLPLYLQLGIVVLIAITFSCLLLIVLENQKIIKFYFKKLLFKNKGAAKGGQNV</sequence>
<keyword evidence="1" id="KW-0812">Transmembrane</keyword>
<feature type="transmembrane region" description="Helical" evidence="1">
    <location>
        <begin position="42"/>
        <end position="68"/>
    </location>
</feature>
<evidence type="ECO:0000313" key="3">
    <source>
        <dbReference type="Proteomes" id="UP001059252"/>
    </source>
</evidence>
<keyword evidence="1" id="KW-1133">Transmembrane helix</keyword>
<feature type="transmembrane region" description="Helical" evidence="1">
    <location>
        <begin position="313"/>
        <end position="333"/>
    </location>
</feature>
<evidence type="ECO:0008006" key="4">
    <source>
        <dbReference type="Google" id="ProtNLM"/>
    </source>
</evidence>
<accession>A0ABY5R881</accession>
<dbReference type="Proteomes" id="UP001059252">
    <property type="component" value="Chromosome"/>
</dbReference>
<feature type="transmembrane region" description="Helical" evidence="1">
    <location>
        <begin position="408"/>
        <end position="430"/>
    </location>
</feature>
<feature type="transmembrane region" description="Helical" evidence="1">
    <location>
        <begin position="107"/>
        <end position="130"/>
    </location>
</feature>
<feature type="transmembrane region" description="Helical" evidence="1">
    <location>
        <begin position="371"/>
        <end position="388"/>
    </location>
</feature>
<organism evidence="2 3">
    <name type="scientific">Mycoplasma iguanae</name>
    <dbReference type="NCBI Taxonomy" id="292461"/>
    <lineage>
        <taxon>Bacteria</taxon>
        <taxon>Bacillati</taxon>
        <taxon>Mycoplasmatota</taxon>
        <taxon>Mollicutes</taxon>
        <taxon>Mycoplasmataceae</taxon>
        <taxon>Mycoplasma</taxon>
    </lineage>
</organism>
<feature type="transmembrane region" description="Helical" evidence="1">
    <location>
        <begin position="237"/>
        <end position="254"/>
    </location>
</feature>
<feature type="transmembrane region" description="Helical" evidence="1">
    <location>
        <begin position="200"/>
        <end position="225"/>
    </location>
</feature>
<gene>
    <name evidence="2" type="ORF">NV226_02960</name>
</gene>
<feature type="transmembrane region" description="Helical" evidence="1">
    <location>
        <begin position="274"/>
        <end position="292"/>
    </location>
</feature>
<name>A0ABY5R881_9MOLU</name>
<protein>
    <recommendedName>
        <fullName evidence="4">Transmembrane protein</fullName>
    </recommendedName>
</protein>
<proteinExistence type="predicted"/>
<reference evidence="2" key="1">
    <citation type="submission" date="2022-08" db="EMBL/GenBank/DDBJ databases">
        <title>Complete genome of Mycoplasma iguanae type strain 2327.</title>
        <authorList>
            <person name="Spergser J."/>
        </authorList>
    </citation>
    <scope>NUCLEOTIDE SEQUENCE</scope>
    <source>
        <strain evidence="2">2327</strain>
    </source>
</reference>
<feature type="transmembrane region" description="Helical" evidence="1">
    <location>
        <begin position="150"/>
        <end position="174"/>
    </location>
</feature>
<dbReference type="EMBL" id="CP102734">
    <property type="protein sequence ID" value="UVD81659.1"/>
    <property type="molecule type" value="Genomic_DNA"/>
</dbReference>
<keyword evidence="3" id="KW-1185">Reference proteome</keyword>
<dbReference type="NCBIfam" id="NF045937">
    <property type="entry name" value="MSC_0624_12TM"/>
    <property type="match status" value="1"/>
</dbReference>